<accession>A0ABX9YMN2</accession>
<reference evidence="1 2" key="1">
    <citation type="submission" date="2018-08" db="EMBL/GenBank/DDBJ databases">
        <title>Comparative analysis of Burkholderia isolates from Puerto Rico.</title>
        <authorList>
            <person name="Hall C."/>
            <person name="Sahl J."/>
            <person name="Wagner D."/>
        </authorList>
    </citation>
    <scope>NUCLEOTIDE SEQUENCE [LARGE SCALE GENOMIC DNA]</scope>
    <source>
        <strain evidence="1 2">Bp8966</strain>
    </source>
</reference>
<organism evidence="1 2">
    <name type="scientific">Burkholderia stagnalis</name>
    <dbReference type="NCBI Taxonomy" id="1503054"/>
    <lineage>
        <taxon>Bacteria</taxon>
        <taxon>Pseudomonadati</taxon>
        <taxon>Pseudomonadota</taxon>
        <taxon>Betaproteobacteria</taxon>
        <taxon>Burkholderiales</taxon>
        <taxon>Burkholderiaceae</taxon>
        <taxon>Burkholderia</taxon>
        <taxon>Burkholderia cepacia complex</taxon>
    </lineage>
</organism>
<gene>
    <name evidence="1" type="ORF">DF017_22790</name>
</gene>
<sequence>MAPVVGRAAVSRCVTPPLSSFCHNRYLCVIEDIKTNFPESNQRALVKRHYLRVGDKSTAGGVVVEGIATTSVMGQELTRLGASVMCPACKTVGHIVPVGPRFPDGWMGQKVALEGDKVSCGCFPLPTMLPSQNVMYEQYDGEGLSSMGFSSAAAATAALSDPDHWVRFKLDENGSCEGMKCTAHFADGSIQHGVVDSNNMIAFERPNSSMCEKVEIHQESGAQGGSVIDRLLGAMSS</sequence>
<keyword evidence="2" id="KW-1185">Reference proteome</keyword>
<comment type="caution">
    <text evidence="1">The sequence shown here is derived from an EMBL/GenBank/DDBJ whole genome shotgun (WGS) entry which is preliminary data.</text>
</comment>
<dbReference type="RefSeq" id="WP_124491156.1">
    <property type="nucleotide sequence ID" value="NZ_LPGD01000015.1"/>
</dbReference>
<dbReference type="InterPro" id="IPR008727">
    <property type="entry name" value="PAAR_motif"/>
</dbReference>
<evidence type="ECO:0000313" key="1">
    <source>
        <dbReference type="EMBL" id="RQY88343.1"/>
    </source>
</evidence>
<name>A0ABX9YMN2_9BURK</name>
<protein>
    <submittedName>
        <fullName evidence="1">PAAR domain-containing protein</fullName>
    </submittedName>
</protein>
<evidence type="ECO:0000313" key="2">
    <source>
        <dbReference type="Proteomes" id="UP000281098"/>
    </source>
</evidence>
<dbReference type="Proteomes" id="UP000281098">
    <property type="component" value="Unassembled WGS sequence"/>
</dbReference>
<dbReference type="CDD" id="cd14744">
    <property type="entry name" value="PAAR_CT_2"/>
    <property type="match status" value="1"/>
</dbReference>
<dbReference type="EMBL" id="QTPM01000031">
    <property type="protein sequence ID" value="RQY88343.1"/>
    <property type="molecule type" value="Genomic_DNA"/>
</dbReference>
<dbReference type="Pfam" id="PF05488">
    <property type="entry name" value="PAAR_motif"/>
    <property type="match status" value="1"/>
</dbReference>
<proteinExistence type="predicted"/>